<evidence type="ECO:0000313" key="2">
    <source>
        <dbReference type="EMBL" id="MFL9002781.1"/>
    </source>
</evidence>
<keyword evidence="3" id="KW-1185">Reference proteome</keyword>
<sequence length="126" mass="13855">MANLYGLHRSTLHEAVAKGRVTAGIDGKGQKVIDLSEMIRVYGEPPGSTRHSPTPTPDTSPTPLFDTLHPLLEELRLLREEVRELRETMRLLEHKPEVAPAQPKTAAPSGPQEPATWASLFSALDE</sequence>
<feature type="region of interest" description="Disordered" evidence="1">
    <location>
        <begin position="42"/>
        <end position="63"/>
    </location>
</feature>
<evidence type="ECO:0000313" key="3">
    <source>
        <dbReference type="Proteomes" id="UP001628646"/>
    </source>
</evidence>
<dbReference type="EMBL" id="JBJNUY010000024">
    <property type="protein sequence ID" value="MFL9002781.1"/>
    <property type="molecule type" value="Genomic_DNA"/>
</dbReference>
<proteinExistence type="predicted"/>
<dbReference type="Proteomes" id="UP001628646">
    <property type="component" value="Unassembled WGS sequence"/>
</dbReference>
<feature type="region of interest" description="Disordered" evidence="1">
    <location>
        <begin position="93"/>
        <end position="115"/>
    </location>
</feature>
<gene>
    <name evidence="2" type="ORF">ACJ8NA_29625</name>
</gene>
<comment type="caution">
    <text evidence="2">The sequence shown here is derived from an EMBL/GenBank/DDBJ whole genome shotgun (WGS) entry which is preliminary data.</text>
</comment>
<protein>
    <recommendedName>
        <fullName evidence="4">DNA-binding protein</fullName>
    </recommendedName>
</protein>
<accession>A0ABW8WCY4</accession>
<name>A0ABW8WCY4_9PSED</name>
<reference evidence="2 3" key="1">
    <citation type="submission" date="2024-12" db="EMBL/GenBank/DDBJ databases">
        <title>Pseudomonas species isolated from Lotus nodules promote plant growth.</title>
        <authorList>
            <person name="Yu Y.-H."/>
            <person name="Kurtenbach J."/>
            <person name="Crosbie D."/>
            <person name="Brachmann A."/>
            <person name="Marin M."/>
        </authorList>
    </citation>
    <scope>NUCLEOTIDE SEQUENCE [LARGE SCALE GENOMIC DNA]</scope>
    <source>
        <strain evidence="2 3">PLb11B</strain>
    </source>
</reference>
<dbReference type="RefSeq" id="WP_407802657.1">
    <property type="nucleotide sequence ID" value="NZ_JBJNUX010000040.1"/>
</dbReference>
<organism evidence="2 3">
    <name type="scientific">Pseudomonas azerbaijanorientalis</name>
    <dbReference type="NCBI Taxonomy" id="2842350"/>
    <lineage>
        <taxon>Bacteria</taxon>
        <taxon>Pseudomonadati</taxon>
        <taxon>Pseudomonadota</taxon>
        <taxon>Gammaproteobacteria</taxon>
        <taxon>Pseudomonadales</taxon>
        <taxon>Pseudomonadaceae</taxon>
        <taxon>Pseudomonas</taxon>
    </lineage>
</organism>
<evidence type="ECO:0008006" key="4">
    <source>
        <dbReference type="Google" id="ProtNLM"/>
    </source>
</evidence>
<evidence type="ECO:0000256" key="1">
    <source>
        <dbReference type="SAM" id="MobiDB-lite"/>
    </source>
</evidence>